<protein>
    <submittedName>
        <fullName evidence="2">GNAT family N-acetyltransferase</fullName>
    </submittedName>
</protein>
<organism evidence="2 3">
    <name type="scientific">Cohnella zeiphila</name>
    <dbReference type="NCBI Taxonomy" id="2761120"/>
    <lineage>
        <taxon>Bacteria</taxon>
        <taxon>Bacillati</taxon>
        <taxon>Bacillota</taxon>
        <taxon>Bacilli</taxon>
        <taxon>Bacillales</taxon>
        <taxon>Paenibacillaceae</taxon>
        <taxon>Cohnella</taxon>
    </lineage>
</organism>
<dbReference type="SUPFAM" id="SSF55718">
    <property type="entry name" value="SCP-like"/>
    <property type="match status" value="1"/>
</dbReference>
<dbReference type="PANTHER" id="PTHR37817">
    <property type="entry name" value="N-ACETYLTRANSFERASE EIS"/>
    <property type="match status" value="1"/>
</dbReference>
<dbReference type="Pfam" id="PF13530">
    <property type="entry name" value="SCP2_2"/>
    <property type="match status" value="1"/>
</dbReference>
<keyword evidence="3" id="KW-1185">Reference proteome</keyword>
<dbReference type="RefSeq" id="WP_185132563.1">
    <property type="nucleotide sequence ID" value="NZ_JACJVO010000039.1"/>
</dbReference>
<dbReference type="EMBL" id="JACJVO010000039">
    <property type="protein sequence ID" value="MBB6734899.1"/>
    <property type="molecule type" value="Genomic_DNA"/>
</dbReference>
<evidence type="ECO:0000313" key="2">
    <source>
        <dbReference type="EMBL" id="MBB6734899.1"/>
    </source>
</evidence>
<dbReference type="InterPro" id="IPR041380">
    <property type="entry name" value="Acetyltransf_17"/>
</dbReference>
<evidence type="ECO:0000313" key="3">
    <source>
        <dbReference type="Proteomes" id="UP000564644"/>
    </source>
</evidence>
<reference evidence="2 3" key="1">
    <citation type="submission" date="2020-08" db="EMBL/GenBank/DDBJ databases">
        <title>Cohnella phylogeny.</title>
        <authorList>
            <person name="Dunlap C."/>
        </authorList>
    </citation>
    <scope>NUCLEOTIDE SEQUENCE [LARGE SCALE GENOMIC DNA]</scope>
    <source>
        <strain evidence="2 3">CBP 2801</strain>
    </source>
</reference>
<dbReference type="InterPro" id="IPR036527">
    <property type="entry name" value="SCP2_sterol-bd_dom_sf"/>
</dbReference>
<dbReference type="SUPFAM" id="SSF55729">
    <property type="entry name" value="Acyl-CoA N-acyltransferases (Nat)"/>
    <property type="match status" value="1"/>
</dbReference>
<dbReference type="Pfam" id="PF17668">
    <property type="entry name" value="Acetyltransf_17"/>
    <property type="match status" value="1"/>
</dbReference>
<keyword evidence="2" id="KW-0808">Transferase</keyword>
<gene>
    <name evidence="2" type="ORF">H7C18_28710</name>
</gene>
<dbReference type="AlphaFoldDB" id="A0A7X0SRT6"/>
<dbReference type="InterPro" id="IPR016181">
    <property type="entry name" value="Acyl_CoA_acyltransferase"/>
</dbReference>
<evidence type="ECO:0000259" key="1">
    <source>
        <dbReference type="PROSITE" id="PS51186"/>
    </source>
</evidence>
<dbReference type="GO" id="GO:0034069">
    <property type="term" value="F:aminoglycoside N-acetyltransferase activity"/>
    <property type="evidence" value="ECO:0007669"/>
    <property type="project" value="TreeGrafter"/>
</dbReference>
<dbReference type="Pfam" id="PF13527">
    <property type="entry name" value="Acetyltransf_9"/>
    <property type="match status" value="1"/>
</dbReference>
<dbReference type="Proteomes" id="UP000564644">
    <property type="component" value="Unassembled WGS sequence"/>
</dbReference>
<proteinExistence type="predicted"/>
<feature type="domain" description="N-acetyltransferase" evidence="1">
    <location>
        <begin position="1"/>
        <end position="143"/>
    </location>
</feature>
<dbReference type="PANTHER" id="PTHR37817:SF1">
    <property type="entry name" value="N-ACETYLTRANSFERASE EIS"/>
    <property type="match status" value="1"/>
</dbReference>
<dbReference type="InterPro" id="IPR000182">
    <property type="entry name" value="GNAT_dom"/>
</dbReference>
<dbReference type="Gene3D" id="3.40.630.30">
    <property type="match status" value="2"/>
</dbReference>
<dbReference type="GO" id="GO:0030649">
    <property type="term" value="P:aminoglycoside antibiotic catabolic process"/>
    <property type="evidence" value="ECO:0007669"/>
    <property type="project" value="TreeGrafter"/>
</dbReference>
<dbReference type="InterPro" id="IPR051554">
    <property type="entry name" value="Acetyltransferase_Eis"/>
</dbReference>
<dbReference type="PROSITE" id="PS51186">
    <property type="entry name" value="GNAT"/>
    <property type="match status" value="1"/>
</dbReference>
<dbReference type="InterPro" id="IPR025559">
    <property type="entry name" value="Eis_dom"/>
</dbReference>
<name>A0A7X0SRT6_9BACL</name>
<sequence>MHIRQLKAEEYDERIALSEFAFQMKMPAERIERERAHFRPEQHWGAFDEEGRLQSALILIPFECWVQGKPFRMGGIAGVATWPEARRNGCVAKLLAHSLAVMKEQKQFVSMLHPFAFPFYRKFGWELTIERKKYEVPMPLLPKRGNSTGRMERCREIETLNGIYERAASQYTGTLVRAENRWHQTVLSDSGLAAVWRNDEGTPQGYIVYEVRDRLLTVRDWAYENGEAQTALWAFIAQHDSMADRIELIVPTDDAMPFLLPDPRFKQEIVPYFMSRIVDVAGIVQSYPFVPFGKEERLKIRVRDEHAPWNDGTFELIWAADGSAEAVAAPEADFDACCDIRALTAMLLGNRRPGGLRAAGLLQGSDEAIGMLERRIPVRTPYLMDFF</sequence>
<dbReference type="Gene3D" id="3.30.1050.10">
    <property type="entry name" value="SCP2 sterol-binding domain"/>
    <property type="match status" value="1"/>
</dbReference>
<comment type="caution">
    <text evidence="2">The sequence shown here is derived from an EMBL/GenBank/DDBJ whole genome shotgun (WGS) entry which is preliminary data.</text>
</comment>
<accession>A0A7X0SRT6</accession>